<dbReference type="Gramene" id="Psat07G0456200-T1">
    <property type="protein sequence ID" value="KAI5388956.1"/>
    <property type="gene ID" value="KIW84_074562"/>
</dbReference>
<evidence type="ECO:0000313" key="2">
    <source>
        <dbReference type="Proteomes" id="UP001058974"/>
    </source>
</evidence>
<evidence type="ECO:0000313" key="1">
    <source>
        <dbReference type="EMBL" id="KAI5388956.1"/>
    </source>
</evidence>
<sequence length="114" mass="13045">MPPVEGTTVNLVLDSPQGVYEAARRLRQYMLVHTILWMSKMDPIKYAFEKLALTGQAARGQMILIEYDIQYTSQKAIKGNVLSDYIALQPIEDYQPRKLSSLMRISRGAQIERL</sequence>
<comment type="caution">
    <text evidence="1">The sequence shown here is derived from an EMBL/GenBank/DDBJ whole genome shotgun (WGS) entry which is preliminary data.</text>
</comment>
<proteinExistence type="predicted"/>
<name>A0A9D4ZYB2_PEA</name>
<protein>
    <submittedName>
        <fullName evidence="1">Uncharacterized protein</fullName>
    </submittedName>
</protein>
<reference evidence="1 2" key="1">
    <citation type="journal article" date="2022" name="Nat. Genet.">
        <title>Improved pea reference genome and pan-genome highlight genomic features and evolutionary characteristics.</title>
        <authorList>
            <person name="Yang T."/>
            <person name="Liu R."/>
            <person name="Luo Y."/>
            <person name="Hu S."/>
            <person name="Wang D."/>
            <person name="Wang C."/>
            <person name="Pandey M.K."/>
            <person name="Ge S."/>
            <person name="Xu Q."/>
            <person name="Li N."/>
            <person name="Li G."/>
            <person name="Huang Y."/>
            <person name="Saxena R.K."/>
            <person name="Ji Y."/>
            <person name="Li M."/>
            <person name="Yan X."/>
            <person name="He Y."/>
            <person name="Liu Y."/>
            <person name="Wang X."/>
            <person name="Xiang C."/>
            <person name="Varshney R.K."/>
            <person name="Ding H."/>
            <person name="Gao S."/>
            <person name="Zong X."/>
        </authorList>
    </citation>
    <scope>NUCLEOTIDE SEQUENCE [LARGE SCALE GENOMIC DNA]</scope>
    <source>
        <strain evidence="1 2">cv. Zhongwan 6</strain>
    </source>
</reference>
<organism evidence="1 2">
    <name type="scientific">Pisum sativum</name>
    <name type="common">Garden pea</name>
    <name type="synonym">Lathyrus oleraceus</name>
    <dbReference type="NCBI Taxonomy" id="3888"/>
    <lineage>
        <taxon>Eukaryota</taxon>
        <taxon>Viridiplantae</taxon>
        <taxon>Streptophyta</taxon>
        <taxon>Embryophyta</taxon>
        <taxon>Tracheophyta</taxon>
        <taxon>Spermatophyta</taxon>
        <taxon>Magnoliopsida</taxon>
        <taxon>eudicotyledons</taxon>
        <taxon>Gunneridae</taxon>
        <taxon>Pentapetalae</taxon>
        <taxon>rosids</taxon>
        <taxon>fabids</taxon>
        <taxon>Fabales</taxon>
        <taxon>Fabaceae</taxon>
        <taxon>Papilionoideae</taxon>
        <taxon>50 kb inversion clade</taxon>
        <taxon>NPAAA clade</taxon>
        <taxon>Hologalegina</taxon>
        <taxon>IRL clade</taxon>
        <taxon>Fabeae</taxon>
        <taxon>Lathyrus</taxon>
    </lineage>
</organism>
<dbReference type="Proteomes" id="UP001058974">
    <property type="component" value="Chromosome 7"/>
</dbReference>
<accession>A0A9D4ZYB2</accession>
<dbReference type="EMBL" id="JAMSHJ010000007">
    <property type="protein sequence ID" value="KAI5388956.1"/>
    <property type="molecule type" value="Genomic_DNA"/>
</dbReference>
<dbReference type="PANTHER" id="PTHR48475:SF1">
    <property type="entry name" value="RNASE H TYPE-1 DOMAIN-CONTAINING PROTEIN"/>
    <property type="match status" value="1"/>
</dbReference>
<gene>
    <name evidence="1" type="ORF">KIW84_074562</name>
</gene>
<dbReference type="PANTHER" id="PTHR48475">
    <property type="entry name" value="RIBONUCLEASE H"/>
    <property type="match status" value="1"/>
</dbReference>
<keyword evidence="2" id="KW-1185">Reference proteome</keyword>
<dbReference type="AlphaFoldDB" id="A0A9D4ZYB2"/>